<name>A0A3N7F1F7_POPTR</name>
<keyword evidence="2" id="KW-1185">Reference proteome</keyword>
<sequence>MPMMFFYFLKIIFDISTSKRSKNFSPTPI</sequence>
<reference evidence="1 2" key="1">
    <citation type="journal article" date="2006" name="Science">
        <title>The genome of black cottonwood, Populus trichocarpa (Torr. &amp; Gray).</title>
        <authorList>
            <person name="Tuskan G.A."/>
            <person name="Difazio S."/>
            <person name="Jansson S."/>
            <person name="Bohlmann J."/>
            <person name="Grigoriev I."/>
            <person name="Hellsten U."/>
            <person name="Putnam N."/>
            <person name="Ralph S."/>
            <person name="Rombauts S."/>
            <person name="Salamov A."/>
            <person name="Schein J."/>
            <person name="Sterck L."/>
            <person name="Aerts A."/>
            <person name="Bhalerao R.R."/>
            <person name="Bhalerao R.P."/>
            <person name="Blaudez D."/>
            <person name="Boerjan W."/>
            <person name="Brun A."/>
            <person name="Brunner A."/>
            <person name="Busov V."/>
            <person name="Campbell M."/>
            <person name="Carlson J."/>
            <person name="Chalot M."/>
            <person name="Chapman J."/>
            <person name="Chen G.L."/>
            <person name="Cooper D."/>
            <person name="Coutinho P.M."/>
            <person name="Couturier J."/>
            <person name="Covert S."/>
            <person name="Cronk Q."/>
            <person name="Cunningham R."/>
            <person name="Davis J."/>
            <person name="Degroeve S."/>
            <person name="Dejardin A."/>
            <person name="Depamphilis C."/>
            <person name="Detter J."/>
            <person name="Dirks B."/>
            <person name="Dubchak I."/>
            <person name="Duplessis S."/>
            <person name="Ehlting J."/>
            <person name="Ellis B."/>
            <person name="Gendler K."/>
            <person name="Goodstein D."/>
            <person name="Gribskov M."/>
            <person name="Grimwood J."/>
            <person name="Groover A."/>
            <person name="Gunter L."/>
            <person name="Hamberger B."/>
            <person name="Heinze B."/>
            <person name="Helariutta Y."/>
            <person name="Henrissat B."/>
            <person name="Holligan D."/>
            <person name="Holt R."/>
            <person name="Huang W."/>
            <person name="Islam-Faridi N."/>
            <person name="Jones S."/>
            <person name="Jones-Rhoades M."/>
            <person name="Jorgensen R."/>
            <person name="Joshi C."/>
            <person name="Kangasjarvi J."/>
            <person name="Karlsson J."/>
            <person name="Kelleher C."/>
            <person name="Kirkpatrick R."/>
            <person name="Kirst M."/>
            <person name="Kohler A."/>
            <person name="Kalluri U."/>
            <person name="Larimer F."/>
            <person name="Leebens-Mack J."/>
            <person name="Leple J.C."/>
            <person name="Locascio P."/>
            <person name="Lou Y."/>
            <person name="Lucas S."/>
            <person name="Martin F."/>
            <person name="Montanini B."/>
            <person name="Napoli C."/>
            <person name="Nelson D.R."/>
            <person name="Nelson C."/>
            <person name="Nieminen K."/>
            <person name="Nilsson O."/>
            <person name="Pereda V."/>
            <person name="Peter G."/>
            <person name="Philippe R."/>
            <person name="Pilate G."/>
            <person name="Poliakov A."/>
            <person name="Razumovskaya J."/>
            <person name="Richardson P."/>
            <person name="Rinaldi C."/>
            <person name="Ritland K."/>
            <person name="Rouze P."/>
            <person name="Ryaboy D."/>
            <person name="Schmutz J."/>
            <person name="Schrader J."/>
            <person name="Segerman B."/>
            <person name="Shin H."/>
            <person name="Siddiqui A."/>
            <person name="Sterky F."/>
            <person name="Terry A."/>
            <person name="Tsai C.J."/>
            <person name="Uberbacher E."/>
            <person name="Unneberg P."/>
            <person name="Vahala J."/>
            <person name="Wall K."/>
            <person name="Wessler S."/>
            <person name="Yang G."/>
            <person name="Yin T."/>
            <person name="Douglas C."/>
            <person name="Marra M."/>
            <person name="Sandberg G."/>
            <person name="Van de Peer Y."/>
            <person name="Rokhsar D."/>
        </authorList>
    </citation>
    <scope>NUCLEOTIDE SEQUENCE [LARGE SCALE GENOMIC DNA]</scope>
    <source>
        <strain evidence="2">cv. Nisqually</strain>
    </source>
</reference>
<dbReference type="AlphaFoldDB" id="A0A3N7F1F7"/>
<evidence type="ECO:0000313" key="2">
    <source>
        <dbReference type="Proteomes" id="UP000006729"/>
    </source>
</evidence>
<protein>
    <submittedName>
        <fullName evidence="1">Uncharacterized protein</fullName>
    </submittedName>
</protein>
<gene>
    <name evidence="1" type="ORF">POPTR_005G229150</name>
</gene>
<organism evidence="1 2">
    <name type="scientific">Populus trichocarpa</name>
    <name type="common">Western balsam poplar</name>
    <name type="synonym">Populus balsamifera subsp. trichocarpa</name>
    <dbReference type="NCBI Taxonomy" id="3694"/>
    <lineage>
        <taxon>Eukaryota</taxon>
        <taxon>Viridiplantae</taxon>
        <taxon>Streptophyta</taxon>
        <taxon>Embryophyta</taxon>
        <taxon>Tracheophyta</taxon>
        <taxon>Spermatophyta</taxon>
        <taxon>Magnoliopsida</taxon>
        <taxon>eudicotyledons</taxon>
        <taxon>Gunneridae</taxon>
        <taxon>Pentapetalae</taxon>
        <taxon>rosids</taxon>
        <taxon>fabids</taxon>
        <taxon>Malpighiales</taxon>
        <taxon>Salicaceae</taxon>
        <taxon>Saliceae</taxon>
        <taxon>Populus</taxon>
    </lineage>
</organism>
<proteinExistence type="predicted"/>
<dbReference type="EMBL" id="CM009294">
    <property type="protein sequence ID" value="RQO90949.1"/>
    <property type="molecule type" value="Genomic_DNA"/>
</dbReference>
<dbReference type="InParanoid" id="A0A3N7F1F7"/>
<evidence type="ECO:0000313" key="1">
    <source>
        <dbReference type="EMBL" id="RQO90949.1"/>
    </source>
</evidence>
<dbReference type="Proteomes" id="UP000006729">
    <property type="component" value="Chromosome 5"/>
</dbReference>
<accession>A0A3N7F1F7</accession>